<feature type="transmembrane region" description="Helical" evidence="8">
    <location>
        <begin position="72"/>
        <end position="93"/>
    </location>
</feature>
<evidence type="ECO:0000256" key="3">
    <source>
        <dbReference type="ARBA" id="ARBA00022676"/>
    </source>
</evidence>
<accession>B8HMB8</accession>
<dbReference type="EMBL" id="CP001344">
    <property type="protein sequence ID" value="ACL47125.1"/>
    <property type="molecule type" value="Genomic_DNA"/>
</dbReference>
<gene>
    <name evidence="10" type="ordered locus">Cyan7425_4821</name>
</gene>
<sequence>MLLWLAVVVVDRCWFSLDRSVPAWDQGEYLSQALAYWRVLQTPQWLSGEWWTELWQTTTKSAPLTFMATVPFLNLFGLGIGQATLVNSAYSAVLLGSIYGLGRCLFGRAVGLWAAGLCLLLPGLYRIRLDYLLDYPLVAIITLWFCCLTLWWWSRQPRSQWGWAVAVGVTLGLALLTKQPALLFVFSPLVWVGGLLLWQRQGQRLLQLVCALGVSVLIWGPWYRTNWLLILTGSKRATIDSALIEGDPGLNSLGAWTYYWQILPQLVSWPLLLIPLVGLLLYGLLPRLGFNWIAATKPTAQMPNLTLRSWRWLAVFLLGAYLLNSLNINKDSRYITPYLPAVALILACGLVLWGQRVRWATVGLAVLVSLFSLFPLQNALALSICRTLSPAGEHRVYLGPAWPHPEVIKTIVQQAPYLRSTIGVGVSSPGINAFNLGFYGGLNHFQVYARESDANPRTLVQDSRSWDWYVINPDYQGKMRSERVMFQAEIQQNPALNRVKTWSLPDQSHLHLYHRRTPTIEVQPLSQPLDRVQVETIDLPASAPADRPIPITYQFTGPWSALADGIVLLDWQQQSAAKANGEARQLFTWVHDHGIGLGNLMVGSTPPLASARVTEHLTMLLPTGLPAGTYRLQGLYLNRQTGATYPLALPPTTLTLSPQADPTPAPEPDLLSQFRQMIPGFRQGKLEPIFKTIARIHQYDPTQDYLVQLQQAVKWRLTQTSADLELLYTLALAQVLERQSLAIPTLNQITRLDGSNPYPWLYLAVVHLYFWQPGQAQTALEQAAQLNASLPELRTLQGVTAVMQLRLFRAWELLHTPQSS</sequence>
<evidence type="ECO:0000313" key="10">
    <source>
        <dbReference type="EMBL" id="ACL47125.1"/>
    </source>
</evidence>
<dbReference type="InterPro" id="IPR003342">
    <property type="entry name" value="ArnT-like_N"/>
</dbReference>
<evidence type="ECO:0000256" key="7">
    <source>
        <dbReference type="ARBA" id="ARBA00023136"/>
    </source>
</evidence>
<feature type="transmembrane region" description="Helical" evidence="8">
    <location>
        <begin position="266"/>
        <end position="285"/>
    </location>
</feature>
<dbReference type="InterPro" id="IPR050297">
    <property type="entry name" value="LipidA_mod_glycosyltrf_83"/>
</dbReference>
<protein>
    <submittedName>
        <fullName evidence="10">Glycosyl transferase family 39</fullName>
    </submittedName>
</protein>
<evidence type="ECO:0000256" key="8">
    <source>
        <dbReference type="SAM" id="Phobius"/>
    </source>
</evidence>
<dbReference type="GO" id="GO:0006493">
    <property type="term" value="P:protein O-linked glycosylation"/>
    <property type="evidence" value="ECO:0007669"/>
    <property type="project" value="InterPro"/>
</dbReference>
<dbReference type="SUPFAM" id="SSF48452">
    <property type="entry name" value="TPR-like"/>
    <property type="match status" value="1"/>
</dbReference>
<feature type="transmembrane region" description="Helical" evidence="8">
    <location>
        <begin position="335"/>
        <end position="353"/>
    </location>
</feature>
<dbReference type="AlphaFoldDB" id="B8HMB8"/>
<feature type="transmembrane region" description="Helical" evidence="8">
    <location>
        <begin position="160"/>
        <end position="176"/>
    </location>
</feature>
<dbReference type="GO" id="GO:0016763">
    <property type="term" value="F:pentosyltransferase activity"/>
    <property type="evidence" value="ECO:0007669"/>
    <property type="project" value="TreeGrafter"/>
</dbReference>
<keyword evidence="3" id="KW-0328">Glycosyltransferase</keyword>
<feature type="transmembrane region" description="Helical" evidence="8">
    <location>
        <begin position="131"/>
        <end position="153"/>
    </location>
</feature>
<evidence type="ECO:0000259" key="9">
    <source>
        <dbReference type="Pfam" id="PF02366"/>
    </source>
</evidence>
<evidence type="ECO:0000256" key="5">
    <source>
        <dbReference type="ARBA" id="ARBA00022692"/>
    </source>
</evidence>
<comment type="subcellular location">
    <subcellularLocation>
        <location evidence="1">Cell membrane</location>
        <topology evidence="1">Multi-pass membrane protein</topology>
    </subcellularLocation>
</comment>
<dbReference type="GO" id="GO:0005886">
    <property type="term" value="C:plasma membrane"/>
    <property type="evidence" value="ECO:0007669"/>
    <property type="project" value="UniProtKB-SubCell"/>
</dbReference>
<feature type="transmembrane region" description="Helical" evidence="8">
    <location>
        <begin position="305"/>
        <end position="323"/>
    </location>
</feature>
<proteinExistence type="predicted"/>
<reference evidence="10" key="1">
    <citation type="submission" date="2009-01" db="EMBL/GenBank/DDBJ databases">
        <title>Complete sequence of chromosome Cyanothece sp. PCC 7425.</title>
        <authorList>
            <consortium name="US DOE Joint Genome Institute"/>
            <person name="Lucas S."/>
            <person name="Copeland A."/>
            <person name="Lapidus A."/>
            <person name="Glavina del Rio T."/>
            <person name="Dalin E."/>
            <person name="Tice H."/>
            <person name="Bruce D."/>
            <person name="Goodwin L."/>
            <person name="Pitluck S."/>
            <person name="Sims D."/>
            <person name="Meineke L."/>
            <person name="Brettin T."/>
            <person name="Detter J.C."/>
            <person name="Han C."/>
            <person name="Larimer F."/>
            <person name="Land M."/>
            <person name="Hauser L."/>
            <person name="Kyrpides N."/>
            <person name="Ovchinnikova G."/>
            <person name="Liberton M."/>
            <person name="Stoeckel J."/>
            <person name="Banerjee A."/>
            <person name="Singh A."/>
            <person name="Page L."/>
            <person name="Sato H."/>
            <person name="Zhao L."/>
            <person name="Sherman L."/>
            <person name="Pakrasi H."/>
            <person name="Richardson P."/>
        </authorList>
    </citation>
    <scope>NUCLEOTIDE SEQUENCE</scope>
    <source>
        <strain evidence="10">PCC 7425</strain>
    </source>
</reference>
<feature type="transmembrane region" description="Helical" evidence="8">
    <location>
        <begin position="182"/>
        <end position="198"/>
    </location>
</feature>
<feature type="transmembrane region" description="Helical" evidence="8">
    <location>
        <begin position="105"/>
        <end position="125"/>
    </location>
</feature>
<dbReference type="GO" id="GO:0009103">
    <property type="term" value="P:lipopolysaccharide biosynthetic process"/>
    <property type="evidence" value="ECO:0007669"/>
    <property type="project" value="UniProtKB-ARBA"/>
</dbReference>
<dbReference type="eggNOG" id="COG1807">
    <property type="taxonomic scope" value="Bacteria"/>
</dbReference>
<dbReference type="InterPro" id="IPR011990">
    <property type="entry name" value="TPR-like_helical_dom_sf"/>
</dbReference>
<feature type="transmembrane region" description="Helical" evidence="8">
    <location>
        <begin position="360"/>
        <end position="380"/>
    </location>
</feature>
<evidence type="ECO:0000256" key="2">
    <source>
        <dbReference type="ARBA" id="ARBA00022475"/>
    </source>
</evidence>
<dbReference type="HOGENOM" id="CLU_010727_0_0_3"/>
<keyword evidence="7 8" id="KW-0472">Membrane</keyword>
<evidence type="ECO:0000256" key="4">
    <source>
        <dbReference type="ARBA" id="ARBA00022679"/>
    </source>
</evidence>
<feature type="transmembrane region" description="Helical" evidence="8">
    <location>
        <begin position="205"/>
        <end position="223"/>
    </location>
</feature>
<keyword evidence="5 8" id="KW-0812">Transmembrane</keyword>
<dbReference type="PANTHER" id="PTHR33908:SF11">
    <property type="entry name" value="MEMBRANE PROTEIN"/>
    <property type="match status" value="1"/>
</dbReference>
<dbReference type="GO" id="GO:0000030">
    <property type="term" value="F:mannosyltransferase activity"/>
    <property type="evidence" value="ECO:0007669"/>
    <property type="project" value="InterPro"/>
</dbReference>
<keyword evidence="2" id="KW-1003">Cell membrane</keyword>
<organism evidence="10">
    <name type="scientific">Cyanothece sp. (strain PCC 7425 / ATCC 29141)</name>
    <dbReference type="NCBI Taxonomy" id="395961"/>
    <lineage>
        <taxon>Bacteria</taxon>
        <taxon>Bacillati</taxon>
        <taxon>Cyanobacteriota</taxon>
        <taxon>Cyanophyceae</taxon>
        <taxon>Gomontiellales</taxon>
        <taxon>Cyanothecaceae</taxon>
        <taxon>Cyanothece</taxon>
    </lineage>
</organism>
<evidence type="ECO:0000256" key="6">
    <source>
        <dbReference type="ARBA" id="ARBA00022989"/>
    </source>
</evidence>
<dbReference type="STRING" id="395961.Cyan7425_4821"/>
<dbReference type="Pfam" id="PF02366">
    <property type="entry name" value="PMT"/>
    <property type="match status" value="1"/>
</dbReference>
<name>B8HMB8_CYAP4</name>
<keyword evidence="6 8" id="KW-1133">Transmembrane helix</keyword>
<dbReference type="Gene3D" id="1.25.40.10">
    <property type="entry name" value="Tetratricopeptide repeat domain"/>
    <property type="match status" value="1"/>
</dbReference>
<dbReference type="PANTHER" id="PTHR33908">
    <property type="entry name" value="MANNOSYLTRANSFERASE YKCB-RELATED"/>
    <property type="match status" value="1"/>
</dbReference>
<evidence type="ECO:0000256" key="1">
    <source>
        <dbReference type="ARBA" id="ARBA00004651"/>
    </source>
</evidence>
<feature type="domain" description="ArnT-like N-terminal" evidence="9">
    <location>
        <begin position="97"/>
        <end position="210"/>
    </location>
</feature>
<keyword evidence="4 10" id="KW-0808">Transferase</keyword>
<dbReference type="KEGG" id="cyn:Cyan7425_4821"/>